<evidence type="ECO:0000256" key="12">
    <source>
        <dbReference type="RuleBase" id="RU361193"/>
    </source>
</evidence>
<dbReference type="PANTHER" id="PTHR11742">
    <property type="entry name" value="MANNOSYL-OLIGOSACCHARIDE ALPHA-1,2-MANNOSIDASE-RELATED"/>
    <property type="match status" value="1"/>
</dbReference>
<evidence type="ECO:0000256" key="1">
    <source>
        <dbReference type="ARBA" id="ARBA00001913"/>
    </source>
</evidence>
<evidence type="ECO:0000256" key="3">
    <source>
        <dbReference type="ARBA" id="ARBA00007658"/>
    </source>
</evidence>
<dbReference type="PANTHER" id="PTHR11742:SF55">
    <property type="entry name" value="ENDOPLASMIC RETICULUM MANNOSYL-OLIGOSACCHARIDE 1,2-ALPHA-MANNOSIDASE"/>
    <property type="match status" value="1"/>
</dbReference>
<dbReference type="GO" id="GO:0005975">
    <property type="term" value="P:carbohydrate metabolic process"/>
    <property type="evidence" value="ECO:0007669"/>
    <property type="project" value="InterPro"/>
</dbReference>
<keyword evidence="12 15" id="KW-0326">Glycosidase</keyword>
<evidence type="ECO:0000256" key="8">
    <source>
        <dbReference type="ARBA" id="ARBA00047669"/>
    </source>
</evidence>
<dbReference type="InterPro" id="IPR012341">
    <property type="entry name" value="6hp_glycosidase-like_sf"/>
</dbReference>
<keyword evidence="6 10" id="KW-0106">Calcium</keyword>
<feature type="compositionally biased region" description="Basic and acidic residues" evidence="13">
    <location>
        <begin position="428"/>
        <end position="438"/>
    </location>
</feature>
<dbReference type="SUPFAM" id="SSF48225">
    <property type="entry name" value="Seven-hairpin glycosidases"/>
    <property type="match status" value="1"/>
</dbReference>
<evidence type="ECO:0000256" key="2">
    <source>
        <dbReference type="ARBA" id="ARBA00004922"/>
    </source>
</evidence>
<dbReference type="RefSeq" id="XP_027617154.1">
    <property type="nucleotide sequence ID" value="XM_027761353.1"/>
</dbReference>
<dbReference type="Pfam" id="PF01532">
    <property type="entry name" value="Glyco_hydro_47"/>
    <property type="match status" value="1"/>
</dbReference>
<dbReference type="EMBL" id="BFAD01000009">
    <property type="protein sequence ID" value="GBE86241.1"/>
    <property type="molecule type" value="Genomic_DNA"/>
</dbReference>
<dbReference type="OrthoDB" id="8118055at2759"/>
<evidence type="ECO:0000256" key="5">
    <source>
        <dbReference type="ARBA" id="ARBA00022801"/>
    </source>
</evidence>
<comment type="catalytic activity">
    <reaction evidence="8">
        <text>N(4)-(alpha-D-Man-(1-&gt;2)-alpha-D-Man-(1-&gt;2)-alpha-D-Man-(1-&gt;3)-[alpha-D-Man-(1-&gt;3)-[alpha-D-Man-(1-&gt;2)-alpha-D-Man-(1-&gt;6)]-alpha-D-Man-(1-&gt;6)]-beta-D-Man-(1-&gt;4)-beta-D-GlcNAc-(1-&gt;4)-beta-D-GlcNAc)-L-asparaginyl-[protein] (N-glucan mannose isomer 8A1,2,3B1,3) + 3 H2O = N(4)-(alpha-D-Man-(1-&gt;3)-[alpha-D-Man-(1-&gt;3)-[alpha-D-Man-(1-&gt;6)]-alpha-D-Man-(1-&gt;6)]-beta-D-Man-(1-&gt;4)-beta-D-GlcNAc-(1-&gt;4)-beta-D-GlcNAc)-L-asparaginyl-[protein] (N-glucan mannose isomer 5A1,2) + 3 beta-D-mannose</text>
        <dbReference type="Rhea" id="RHEA:56028"/>
        <dbReference type="Rhea" id="RHEA-COMP:14358"/>
        <dbReference type="Rhea" id="RHEA-COMP:14367"/>
        <dbReference type="ChEBI" id="CHEBI:15377"/>
        <dbReference type="ChEBI" id="CHEBI:28563"/>
        <dbReference type="ChEBI" id="CHEBI:59087"/>
        <dbReference type="ChEBI" id="CHEBI:60628"/>
        <dbReference type="EC" id="3.2.1.113"/>
    </reaction>
</comment>
<reference evidence="15 16" key="1">
    <citation type="journal article" date="2018" name="Sci. Rep.">
        <title>Genome sequence of the cauliflower mushroom Sparassis crispa (Hanabiratake) and its association with beneficial usage.</title>
        <authorList>
            <person name="Kiyama R."/>
            <person name="Furutani Y."/>
            <person name="Kawaguchi K."/>
            <person name="Nakanishi T."/>
        </authorList>
    </citation>
    <scope>NUCLEOTIDE SEQUENCE [LARGE SCALE GENOMIC DNA]</scope>
</reference>
<dbReference type="Proteomes" id="UP000287166">
    <property type="component" value="Unassembled WGS sequence"/>
</dbReference>
<evidence type="ECO:0000256" key="6">
    <source>
        <dbReference type="ARBA" id="ARBA00022837"/>
    </source>
</evidence>
<keyword evidence="14" id="KW-0472">Membrane</keyword>
<dbReference type="GO" id="GO:0036503">
    <property type="term" value="P:ERAD pathway"/>
    <property type="evidence" value="ECO:0007669"/>
    <property type="project" value="UniProtKB-ARBA"/>
</dbReference>
<comment type="catalytic activity">
    <reaction evidence="9">
        <text>N(4)-(alpha-D-Man-(1-&gt;2)-alpha-D-Man-(1-&gt;2)-alpha-D-Man-(1-&gt;3)-[alpha-D-Man-(1-&gt;2)-alpha-D-Man-(1-&gt;3)-[alpha-D-Man-(1-&gt;2)-alpha-D-Man-(1-&gt;6)]-alpha-D-Man-(1-&gt;6)]-beta-D-Man-(1-&gt;4)-beta-D-GlcNAc-(1-&gt;4)-beta-D-GlcNAc)-L-asparaginyl-[protein] (N-glucan mannose isomer 9A1,2,3B1,2,3) + 4 H2O = N(4)-(alpha-D-Man-(1-&gt;3)-[alpha-D-Man-(1-&gt;3)-[alpha-D-Man-(1-&gt;6)]-alpha-D-Man-(1-&gt;6)]-beta-D-Man-(1-&gt;4)-beta-D-GlcNAc-(1-&gt;4)-beta-D-GlcNAc)-L-asparaginyl-[protein] (N-glucan mannose isomer 5A1,2) + 4 beta-D-mannose</text>
        <dbReference type="Rhea" id="RHEA:56008"/>
        <dbReference type="Rhea" id="RHEA-COMP:14356"/>
        <dbReference type="Rhea" id="RHEA-COMP:14367"/>
        <dbReference type="ChEBI" id="CHEBI:15377"/>
        <dbReference type="ChEBI" id="CHEBI:28563"/>
        <dbReference type="ChEBI" id="CHEBI:59087"/>
        <dbReference type="ChEBI" id="CHEBI:139493"/>
        <dbReference type="EC" id="3.2.1.113"/>
    </reaction>
</comment>
<evidence type="ECO:0000313" key="15">
    <source>
        <dbReference type="EMBL" id="GBE86241.1"/>
    </source>
</evidence>
<comment type="caution">
    <text evidence="15">The sequence shown here is derived from an EMBL/GenBank/DDBJ whole genome shotgun (WGS) entry which is preliminary data.</text>
</comment>
<dbReference type="Gene3D" id="1.50.10.10">
    <property type="match status" value="1"/>
</dbReference>
<dbReference type="InterPro" id="IPR050749">
    <property type="entry name" value="Glycosyl_Hydrolase_47"/>
</dbReference>
<keyword evidence="14" id="KW-1133">Transmembrane helix</keyword>
<dbReference type="GO" id="GO:0005783">
    <property type="term" value="C:endoplasmic reticulum"/>
    <property type="evidence" value="ECO:0007669"/>
    <property type="project" value="TreeGrafter"/>
</dbReference>
<protein>
    <recommendedName>
        <fullName evidence="12">alpha-1,2-Mannosidase</fullName>
        <ecNumber evidence="12">3.2.1.-</ecNumber>
    </recommendedName>
</protein>
<accession>A0A401GVH8</accession>
<keyword evidence="14" id="KW-0812">Transmembrane</keyword>
<dbReference type="AlphaFoldDB" id="A0A401GVH8"/>
<dbReference type="GeneID" id="38783158"/>
<evidence type="ECO:0000256" key="14">
    <source>
        <dbReference type="SAM" id="Phobius"/>
    </source>
</evidence>
<evidence type="ECO:0000256" key="9">
    <source>
        <dbReference type="ARBA" id="ARBA00048605"/>
    </source>
</evidence>
<feature type="disulfide bond" evidence="11">
    <location>
        <begin position="356"/>
        <end position="412"/>
    </location>
</feature>
<evidence type="ECO:0000256" key="13">
    <source>
        <dbReference type="SAM" id="MobiDB-lite"/>
    </source>
</evidence>
<comment type="similarity">
    <text evidence="3 12">Belongs to the glycosyl hydrolase 47 family.</text>
</comment>
<name>A0A401GVH8_9APHY</name>
<organism evidence="15 16">
    <name type="scientific">Sparassis crispa</name>
    <dbReference type="NCBI Taxonomy" id="139825"/>
    <lineage>
        <taxon>Eukaryota</taxon>
        <taxon>Fungi</taxon>
        <taxon>Dikarya</taxon>
        <taxon>Basidiomycota</taxon>
        <taxon>Agaricomycotina</taxon>
        <taxon>Agaricomycetes</taxon>
        <taxon>Polyporales</taxon>
        <taxon>Sparassidaceae</taxon>
        <taxon>Sparassis</taxon>
    </lineage>
</organism>
<evidence type="ECO:0000256" key="11">
    <source>
        <dbReference type="PIRSR" id="PIRSR601382-3"/>
    </source>
</evidence>
<keyword evidence="4 10" id="KW-0479">Metal-binding</keyword>
<feature type="region of interest" description="Disordered" evidence="13">
    <location>
        <begin position="428"/>
        <end position="447"/>
    </location>
</feature>
<dbReference type="GO" id="GO:0005509">
    <property type="term" value="F:calcium ion binding"/>
    <property type="evidence" value="ECO:0007669"/>
    <property type="project" value="InterPro"/>
</dbReference>
<dbReference type="InParanoid" id="A0A401GVH8"/>
<evidence type="ECO:0000256" key="4">
    <source>
        <dbReference type="ARBA" id="ARBA00022723"/>
    </source>
</evidence>
<proteinExistence type="inferred from homology"/>
<dbReference type="STRING" id="139825.A0A401GVH8"/>
<feature type="transmembrane region" description="Helical" evidence="14">
    <location>
        <begin position="12"/>
        <end position="29"/>
    </location>
</feature>
<dbReference type="EC" id="3.2.1.-" evidence="12"/>
<keyword evidence="5 12" id="KW-0378">Hydrolase</keyword>
<evidence type="ECO:0000313" key="16">
    <source>
        <dbReference type="Proteomes" id="UP000287166"/>
    </source>
</evidence>
<feature type="binding site" evidence="10">
    <location>
        <position position="586"/>
    </location>
    <ligand>
        <name>Ca(2+)</name>
        <dbReference type="ChEBI" id="CHEBI:29108"/>
    </ligand>
</feature>
<evidence type="ECO:0000256" key="7">
    <source>
        <dbReference type="ARBA" id="ARBA00023157"/>
    </source>
</evidence>
<dbReference type="PRINTS" id="PR00747">
    <property type="entry name" value="GLYHDRLASE47"/>
</dbReference>
<dbReference type="GO" id="GO:0016020">
    <property type="term" value="C:membrane"/>
    <property type="evidence" value="ECO:0007669"/>
    <property type="project" value="InterPro"/>
</dbReference>
<gene>
    <name evidence="15" type="ORF">SCP_0901200</name>
</gene>
<keyword evidence="16" id="KW-1185">Reference proteome</keyword>
<sequence length="611" mass="69011">MLARRLSSRHIAAAAAVVLVILMLYYNVLPDKDATVSRLYPPVIDSEGQTSPDVWQRRAEQVKLAFLHAYRGYEQHASPHDELLPLSNGTKDNFNGWGVTAFDSLDTMILMGLDNEFTRALLLVEKASFTIKPRVLSEGREQETYAPFFETVIRYLGGLLSAYALSREPMLLKRADDLANLLSPVFNTTSGLPFFGVNTVNFDFLCRQDSPTLLPLFAFGILAEIASCQLEYTYLARATAKKEHYDRANKIMKSLASADVRRTGDMFPKRWNLTSGQPADESLSVGAAADSAHEYLLKQYLLTARSDPSSLQMYLRTINHILTHLLYISDTRGLVYVTDTNTASYVPTHRFEHLSCFFPGLLALGAHTLNFSLADLDPSTLGPDGLRSYELLKKYDLRSLHMWAAEGIATSCWLMYADQSSGLGPEEVTMRPRTDDSHQLSTKFTGGPKGGPVVQGGLLWIDEMERWRKSGARGVPPGLGDKPSMKWVHDVKRQKSRDYTAIESFYILWRTTGDPVWRERGWAVFEAIERESKTMSGYASISNVERSPAPLRDDMPSYFLAETLKYLYLLFHEEDMLPLDRWVFNTEAHPLPVFTWEAWERKKFGIPSPPL</sequence>
<keyword evidence="7 11" id="KW-1015">Disulfide bond</keyword>
<dbReference type="GO" id="GO:0004571">
    <property type="term" value="F:mannosyl-oligosaccharide 1,2-alpha-mannosidase activity"/>
    <property type="evidence" value="ECO:0007669"/>
    <property type="project" value="UniProtKB-EC"/>
</dbReference>
<comment type="pathway">
    <text evidence="2">Protein modification; protein glycosylation.</text>
</comment>
<dbReference type="InterPro" id="IPR036026">
    <property type="entry name" value="Seven-hairpin_glycosidases"/>
</dbReference>
<dbReference type="InterPro" id="IPR001382">
    <property type="entry name" value="Glyco_hydro_47"/>
</dbReference>
<evidence type="ECO:0000256" key="10">
    <source>
        <dbReference type="PIRSR" id="PIRSR601382-2"/>
    </source>
</evidence>
<comment type="cofactor">
    <cofactor evidence="1 10">
        <name>Ca(2+)</name>
        <dbReference type="ChEBI" id="CHEBI:29108"/>
    </cofactor>
</comment>